<dbReference type="InterPro" id="IPR046796">
    <property type="entry name" value="Transposase_32_dom"/>
</dbReference>
<feature type="domain" description="Putative plant transposon protein" evidence="2">
    <location>
        <begin position="63"/>
        <end position="203"/>
    </location>
</feature>
<feature type="region of interest" description="Disordered" evidence="1">
    <location>
        <begin position="417"/>
        <end position="493"/>
    </location>
</feature>
<dbReference type="EMBL" id="JBBPBN010000011">
    <property type="protein sequence ID" value="KAK9028923.1"/>
    <property type="molecule type" value="Genomic_DNA"/>
</dbReference>
<dbReference type="Proteomes" id="UP001396334">
    <property type="component" value="Unassembled WGS sequence"/>
</dbReference>
<reference evidence="3 4" key="1">
    <citation type="journal article" date="2024" name="G3 (Bethesda)">
        <title>Genome assembly of Hibiscus sabdariffa L. provides insights into metabolisms of medicinal natural products.</title>
        <authorList>
            <person name="Kim T."/>
        </authorList>
    </citation>
    <scope>NUCLEOTIDE SEQUENCE [LARGE SCALE GENOMIC DNA]</scope>
    <source>
        <strain evidence="3">TK-2024</strain>
        <tissue evidence="3">Old leaves</tissue>
    </source>
</reference>
<name>A0ABR2SUK0_9ROSI</name>
<evidence type="ECO:0000259" key="2">
    <source>
        <dbReference type="Pfam" id="PF20167"/>
    </source>
</evidence>
<proteinExistence type="predicted"/>
<dbReference type="Pfam" id="PF20167">
    <property type="entry name" value="Transposase_32"/>
    <property type="match status" value="1"/>
</dbReference>
<organism evidence="3 4">
    <name type="scientific">Hibiscus sabdariffa</name>
    <name type="common">roselle</name>
    <dbReference type="NCBI Taxonomy" id="183260"/>
    <lineage>
        <taxon>Eukaryota</taxon>
        <taxon>Viridiplantae</taxon>
        <taxon>Streptophyta</taxon>
        <taxon>Embryophyta</taxon>
        <taxon>Tracheophyta</taxon>
        <taxon>Spermatophyta</taxon>
        <taxon>Magnoliopsida</taxon>
        <taxon>eudicotyledons</taxon>
        <taxon>Gunneridae</taxon>
        <taxon>Pentapetalae</taxon>
        <taxon>rosids</taxon>
        <taxon>malvids</taxon>
        <taxon>Malvales</taxon>
        <taxon>Malvaceae</taxon>
        <taxon>Malvoideae</taxon>
        <taxon>Hibiscus</taxon>
    </lineage>
</organism>
<gene>
    <name evidence="3" type="ORF">V6N11_026058</name>
</gene>
<protein>
    <recommendedName>
        <fullName evidence="2">Putative plant transposon protein domain-containing protein</fullName>
    </recommendedName>
</protein>
<evidence type="ECO:0000313" key="4">
    <source>
        <dbReference type="Proteomes" id="UP001396334"/>
    </source>
</evidence>
<feature type="region of interest" description="Disordered" evidence="1">
    <location>
        <begin position="252"/>
        <end position="284"/>
    </location>
</feature>
<evidence type="ECO:0000313" key="3">
    <source>
        <dbReference type="EMBL" id="KAK9028923.1"/>
    </source>
</evidence>
<comment type="caution">
    <text evidence="3">The sequence shown here is derived from an EMBL/GenBank/DDBJ whole genome shotgun (WGS) entry which is preliminary data.</text>
</comment>
<accession>A0ABR2SUK0</accession>
<keyword evidence="4" id="KW-1185">Reference proteome</keyword>
<evidence type="ECO:0000256" key="1">
    <source>
        <dbReference type="SAM" id="MobiDB-lite"/>
    </source>
</evidence>
<sequence>MANKTFSARYIMVPAKNSWEEQGFFFDDSQVNYGLEQFYTTGCTILVGSTLQDNQPEPITTGRVPANAATINAILGLPDNDPSFYAMLGAFEEDDFEQIKDYIYEEGTSWNTMGRNPHSVSRTSLQPEAKLWNTFVKRNLMLTSHNQTVDRTCLLLIHTIMTGYRVNIGEILAKELAAACANDKGILAFPCLISALCRRAAVPTSHGDKFQAEKTGWRRAVYMRKMDVADATPLNVAMPTPPASPIHTTAATADEAGPSAPVASAEPRHAPVASPPVVPVSSHTTKAAPPLHILQLRTQLQRIKARQLQFQEETKVFNQSLINFLCFQFPSAATFFTQPTPAPPQPNFSIAAQPQPSTNTSAKAGAIEEVQFSSDEENDVFDWQSLHDHLQPIGPTPSKPAEAVPILSAAPTPATFTIAELPTPDSPARKKGKATTSRSFDRNIPSSPEEEEPEQRPAKRHRRYHIITADSDDDNSAEILVAQPEKSADPSLY</sequence>